<feature type="domain" description="DUF218" evidence="2">
    <location>
        <begin position="85"/>
        <end position="245"/>
    </location>
</feature>
<dbReference type="AlphaFoldDB" id="A0A318JI07"/>
<proteinExistence type="predicted"/>
<keyword evidence="1" id="KW-1133">Transmembrane helix</keyword>
<accession>A0A318JI07</accession>
<dbReference type="PANTHER" id="PTHR30336:SF4">
    <property type="entry name" value="ENVELOPE BIOGENESIS FACTOR ELYC"/>
    <property type="match status" value="1"/>
</dbReference>
<dbReference type="InterPro" id="IPR003848">
    <property type="entry name" value="DUF218"/>
</dbReference>
<protein>
    <submittedName>
        <fullName evidence="3">Uncharacterized SAM-binding protein YcdF (DUF218 family)</fullName>
    </submittedName>
</protein>
<evidence type="ECO:0000256" key="1">
    <source>
        <dbReference type="SAM" id="Phobius"/>
    </source>
</evidence>
<keyword evidence="4" id="KW-1185">Reference proteome</keyword>
<evidence type="ECO:0000259" key="2">
    <source>
        <dbReference type="Pfam" id="PF02698"/>
    </source>
</evidence>
<sequence>MTATISPEVLVHQLFGAFLLPPLLFMLPILAGALLLRRRPLAGWLLLLGGLLLAYGLSIPRTAMWLSAGLEQYPPITASQWQQAQAIVVLGGGKKPAPEYGRNEPAADTLGRLRYAAWLARRSQLPLLVTGGSPLGGEPEGEVMARTLQQDYGLPVRWVEMQSNTTLENARYSARLLKKDGIGRIVLVSQGWHLRRALPFFTAEGLQVLPAPTGFVRYDGGGLAWYLPAGRAMQECHSALREWLGIFFYKARGWLHGQADQPAAQP</sequence>
<evidence type="ECO:0000313" key="4">
    <source>
        <dbReference type="Proteomes" id="UP000248395"/>
    </source>
</evidence>
<dbReference type="GO" id="GO:0005886">
    <property type="term" value="C:plasma membrane"/>
    <property type="evidence" value="ECO:0007669"/>
    <property type="project" value="TreeGrafter"/>
</dbReference>
<dbReference type="InterPro" id="IPR051599">
    <property type="entry name" value="Cell_Envelope_Assoc"/>
</dbReference>
<dbReference type="GO" id="GO:0043164">
    <property type="term" value="P:Gram-negative-bacterium-type cell wall biogenesis"/>
    <property type="evidence" value="ECO:0007669"/>
    <property type="project" value="TreeGrafter"/>
</dbReference>
<dbReference type="Pfam" id="PF02698">
    <property type="entry name" value="DUF218"/>
    <property type="match status" value="1"/>
</dbReference>
<dbReference type="PANTHER" id="PTHR30336">
    <property type="entry name" value="INNER MEMBRANE PROTEIN, PROBABLE PERMEASE"/>
    <property type="match status" value="1"/>
</dbReference>
<evidence type="ECO:0000313" key="3">
    <source>
        <dbReference type="EMBL" id="PXX48670.1"/>
    </source>
</evidence>
<keyword evidence="1" id="KW-0472">Membrane</keyword>
<name>A0A318JI07_9NEIS</name>
<dbReference type="InterPro" id="IPR014729">
    <property type="entry name" value="Rossmann-like_a/b/a_fold"/>
</dbReference>
<reference evidence="3 4" key="1">
    <citation type="submission" date="2018-05" db="EMBL/GenBank/DDBJ databases">
        <title>Genomic Encyclopedia of Type Strains, Phase IV (KMG-IV): sequencing the most valuable type-strain genomes for metagenomic binning, comparative biology and taxonomic classification.</title>
        <authorList>
            <person name="Goeker M."/>
        </authorList>
    </citation>
    <scope>NUCLEOTIDE SEQUENCE [LARGE SCALE GENOMIC DNA]</scope>
    <source>
        <strain evidence="3 4">DSM 25134</strain>
    </source>
</reference>
<gene>
    <name evidence="3" type="ORF">DFR38_10640</name>
</gene>
<keyword evidence="1" id="KW-0812">Transmembrane</keyword>
<dbReference type="GO" id="GO:0000270">
    <property type="term" value="P:peptidoglycan metabolic process"/>
    <property type="evidence" value="ECO:0007669"/>
    <property type="project" value="TreeGrafter"/>
</dbReference>
<comment type="caution">
    <text evidence="3">The sequence shown here is derived from an EMBL/GenBank/DDBJ whole genome shotgun (WGS) entry which is preliminary data.</text>
</comment>
<dbReference type="CDD" id="cd06259">
    <property type="entry name" value="YdcF-like"/>
    <property type="match status" value="1"/>
</dbReference>
<feature type="transmembrane region" description="Helical" evidence="1">
    <location>
        <begin position="14"/>
        <end position="36"/>
    </location>
</feature>
<dbReference type="EMBL" id="QJKC01000006">
    <property type="protein sequence ID" value="PXX48670.1"/>
    <property type="molecule type" value="Genomic_DNA"/>
</dbReference>
<organism evidence="3 4">
    <name type="scientific">Aquitalea magnusonii</name>
    <dbReference type="NCBI Taxonomy" id="332411"/>
    <lineage>
        <taxon>Bacteria</taxon>
        <taxon>Pseudomonadati</taxon>
        <taxon>Pseudomonadota</taxon>
        <taxon>Betaproteobacteria</taxon>
        <taxon>Neisseriales</taxon>
        <taxon>Chromobacteriaceae</taxon>
        <taxon>Aquitalea</taxon>
    </lineage>
</organism>
<dbReference type="RefSeq" id="WP_110313240.1">
    <property type="nucleotide sequence ID" value="NZ_LNQU01000058.1"/>
</dbReference>
<dbReference type="Proteomes" id="UP000248395">
    <property type="component" value="Unassembled WGS sequence"/>
</dbReference>
<feature type="transmembrane region" description="Helical" evidence="1">
    <location>
        <begin position="41"/>
        <end position="58"/>
    </location>
</feature>
<dbReference type="Gene3D" id="3.40.50.620">
    <property type="entry name" value="HUPs"/>
    <property type="match status" value="1"/>
</dbReference>
<dbReference type="OrthoDB" id="9809813at2"/>